<feature type="transmembrane region" description="Helical" evidence="6">
    <location>
        <begin position="427"/>
        <end position="448"/>
    </location>
</feature>
<dbReference type="AlphaFoldDB" id="A0A1V8THG5"/>
<dbReference type="PANTHER" id="PTHR23501">
    <property type="entry name" value="MAJOR FACILITATOR SUPERFAMILY"/>
    <property type="match status" value="1"/>
</dbReference>
<dbReference type="InterPro" id="IPR020846">
    <property type="entry name" value="MFS_dom"/>
</dbReference>
<name>A0A1V8THG5_9PEZI</name>
<evidence type="ECO:0000313" key="8">
    <source>
        <dbReference type="EMBL" id="OQO10698.1"/>
    </source>
</evidence>
<evidence type="ECO:0000256" key="4">
    <source>
        <dbReference type="ARBA" id="ARBA00022989"/>
    </source>
</evidence>
<dbReference type="Pfam" id="PF06609">
    <property type="entry name" value="TRI12"/>
    <property type="match status" value="1"/>
</dbReference>
<reference evidence="9" key="1">
    <citation type="submission" date="2017-03" db="EMBL/GenBank/DDBJ databases">
        <title>Genomes of endolithic fungi from Antarctica.</title>
        <authorList>
            <person name="Coleine C."/>
            <person name="Masonjones S."/>
            <person name="Stajich J.E."/>
        </authorList>
    </citation>
    <scope>NUCLEOTIDE SEQUENCE [LARGE SCALE GENOMIC DNA]</scope>
    <source>
        <strain evidence="9">CCFEE 5527</strain>
    </source>
</reference>
<dbReference type="InterPro" id="IPR010573">
    <property type="entry name" value="MFS_Str1/Tri12-like"/>
</dbReference>
<organism evidence="8 9">
    <name type="scientific">Cryoendolithus antarcticus</name>
    <dbReference type="NCBI Taxonomy" id="1507870"/>
    <lineage>
        <taxon>Eukaryota</taxon>
        <taxon>Fungi</taxon>
        <taxon>Dikarya</taxon>
        <taxon>Ascomycota</taxon>
        <taxon>Pezizomycotina</taxon>
        <taxon>Dothideomycetes</taxon>
        <taxon>Dothideomycetidae</taxon>
        <taxon>Cladosporiales</taxon>
        <taxon>Cladosporiaceae</taxon>
        <taxon>Cryoendolithus</taxon>
    </lineage>
</organism>
<evidence type="ECO:0000256" key="3">
    <source>
        <dbReference type="ARBA" id="ARBA00022692"/>
    </source>
</evidence>
<feature type="transmembrane region" description="Helical" evidence="6">
    <location>
        <begin position="216"/>
        <end position="238"/>
    </location>
</feature>
<dbReference type="GO" id="GO:0022857">
    <property type="term" value="F:transmembrane transporter activity"/>
    <property type="evidence" value="ECO:0007669"/>
    <property type="project" value="InterPro"/>
</dbReference>
<evidence type="ECO:0000256" key="6">
    <source>
        <dbReference type="SAM" id="Phobius"/>
    </source>
</evidence>
<feature type="transmembrane region" description="Helical" evidence="6">
    <location>
        <begin position="189"/>
        <end position="210"/>
    </location>
</feature>
<gene>
    <name evidence="8" type="ORF">B0A48_03998</name>
</gene>
<sequence>MSDSSDHDVRYSPTGEKINGDGQLEVIRTISRVPGNSNYYEKNGLRTEGDGVDHSAPNKISLSFVLTVTGAAIGLAASQIYPLLYLTVATPIATALGHPELYIWMLTAGILAMGAVAPFVGPLSDLLGRKKIFLFGFVCGILGSIVCAATPNAAGFIAGQVFLGLGAVICELIAIAVIAEVVPTEKRAIWAVVALSAIIPWAPGTLYANYMLDSTWRWIGLALGLWNAIGFAAVLFGYNPPARVNARGLSKREMIKRIDFVGGGLIIAGLLIFLYGLNSGGISHPWKSSHVLVPIILGPCLMIAAGLYEFFLAPYPLFPRRIIHDARPFFCMLAVIFAAGINYIPLVSFWPIETIAIFQSTHAEVGVRCIVIGVCILGGAMVSAVLLGLFKKHVHFVMLGFCIMQTVACACLVLIRPDNIKTAWAPLVFALFGVGGVLVPNQVIITVITPDDLIGSVTALTVGLRAQAQVVGLAIFYNQLINQVTKSTYKYVVPAWLSNVPVTGTTVADITFTMNTLSALPFDTLAREYPSFGLNTAKAMEFVKPACIHAFDDGFKLVWYITIAFGVFACIASACMGSVSKYLDGHVAVRMDEKAVKPPPRSRPESISMA</sequence>
<evidence type="ECO:0000256" key="1">
    <source>
        <dbReference type="ARBA" id="ARBA00004141"/>
    </source>
</evidence>
<proteinExistence type="predicted"/>
<keyword evidence="2" id="KW-0813">Transport</keyword>
<dbReference type="SUPFAM" id="SSF103473">
    <property type="entry name" value="MFS general substrate transporter"/>
    <property type="match status" value="1"/>
</dbReference>
<dbReference type="EMBL" id="NAJO01000008">
    <property type="protein sequence ID" value="OQO10698.1"/>
    <property type="molecule type" value="Genomic_DNA"/>
</dbReference>
<dbReference type="InParanoid" id="A0A1V8THG5"/>
<feature type="transmembrane region" description="Helical" evidence="6">
    <location>
        <begin position="329"/>
        <end position="350"/>
    </location>
</feature>
<feature type="transmembrane region" description="Helical" evidence="6">
    <location>
        <begin position="289"/>
        <end position="308"/>
    </location>
</feature>
<feature type="transmembrane region" description="Helical" evidence="6">
    <location>
        <begin position="557"/>
        <end position="579"/>
    </location>
</feature>
<evidence type="ECO:0000256" key="5">
    <source>
        <dbReference type="ARBA" id="ARBA00023136"/>
    </source>
</evidence>
<dbReference type="PROSITE" id="PS50850">
    <property type="entry name" value="MFS"/>
    <property type="match status" value="1"/>
</dbReference>
<dbReference type="InterPro" id="IPR036259">
    <property type="entry name" value="MFS_trans_sf"/>
</dbReference>
<feature type="transmembrane region" description="Helical" evidence="6">
    <location>
        <begin position="132"/>
        <end position="151"/>
    </location>
</feature>
<dbReference type="Proteomes" id="UP000192596">
    <property type="component" value="Unassembled WGS sequence"/>
</dbReference>
<keyword evidence="3 6" id="KW-0812">Transmembrane</keyword>
<evidence type="ECO:0000313" key="9">
    <source>
        <dbReference type="Proteomes" id="UP000192596"/>
    </source>
</evidence>
<dbReference type="Gene3D" id="1.20.1250.20">
    <property type="entry name" value="MFS general substrate transporter like domains"/>
    <property type="match status" value="1"/>
</dbReference>
<keyword evidence="4 6" id="KW-1133">Transmembrane helix</keyword>
<feature type="transmembrane region" description="Helical" evidence="6">
    <location>
        <begin position="157"/>
        <end position="182"/>
    </location>
</feature>
<protein>
    <recommendedName>
        <fullName evidence="7">Major facilitator superfamily (MFS) profile domain-containing protein</fullName>
    </recommendedName>
</protein>
<dbReference type="PROSITE" id="PS00216">
    <property type="entry name" value="SUGAR_TRANSPORT_1"/>
    <property type="match status" value="1"/>
</dbReference>
<feature type="transmembrane region" description="Helical" evidence="6">
    <location>
        <begin position="370"/>
        <end position="389"/>
    </location>
</feature>
<accession>A0A1V8THG5</accession>
<evidence type="ECO:0000259" key="7">
    <source>
        <dbReference type="PROSITE" id="PS50850"/>
    </source>
</evidence>
<feature type="domain" description="Major facilitator superfamily (MFS) profile" evidence="7">
    <location>
        <begin position="62"/>
        <end position="521"/>
    </location>
</feature>
<dbReference type="GO" id="GO:0005886">
    <property type="term" value="C:plasma membrane"/>
    <property type="evidence" value="ECO:0007669"/>
    <property type="project" value="TreeGrafter"/>
</dbReference>
<comment type="subcellular location">
    <subcellularLocation>
        <location evidence="1">Membrane</location>
        <topology evidence="1">Multi-pass membrane protein</topology>
    </subcellularLocation>
</comment>
<comment type="caution">
    <text evidence="8">The sequence shown here is derived from an EMBL/GenBank/DDBJ whole genome shotgun (WGS) entry which is preliminary data.</text>
</comment>
<dbReference type="OrthoDB" id="4139357at2759"/>
<feature type="transmembrane region" description="Helical" evidence="6">
    <location>
        <begin position="62"/>
        <end position="81"/>
    </location>
</feature>
<keyword evidence="5 6" id="KW-0472">Membrane</keyword>
<keyword evidence="9" id="KW-1185">Reference proteome</keyword>
<feature type="transmembrane region" description="Helical" evidence="6">
    <location>
        <begin position="258"/>
        <end position="277"/>
    </location>
</feature>
<dbReference type="InterPro" id="IPR005829">
    <property type="entry name" value="Sugar_transporter_CS"/>
</dbReference>
<evidence type="ECO:0000256" key="2">
    <source>
        <dbReference type="ARBA" id="ARBA00022448"/>
    </source>
</evidence>
<dbReference type="PANTHER" id="PTHR23501:SF109">
    <property type="entry name" value="MAJOR FACILITATOR SUPERFAMILY (MFS) PROFILE DOMAIN-CONTAINING PROTEIN-RELATED"/>
    <property type="match status" value="1"/>
</dbReference>
<feature type="transmembrane region" description="Helical" evidence="6">
    <location>
        <begin position="396"/>
        <end position="415"/>
    </location>
</feature>
<feature type="transmembrane region" description="Helical" evidence="6">
    <location>
        <begin position="101"/>
        <end position="120"/>
    </location>
</feature>